<protein>
    <submittedName>
        <fullName evidence="2">Uncharacterized protein</fullName>
    </submittedName>
</protein>
<dbReference type="RefSeq" id="XP_018712103.1">
    <property type="nucleotide sequence ID" value="XM_018854817.1"/>
</dbReference>
<dbReference type="Proteomes" id="UP000092555">
    <property type="component" value="Unassembled WGS sequence"/>
</dbReference>
<dbReference type="AlphaFoldDB" id="A0A1A0HCF7"/>
<sequence length="115" mass="12702">MSLNSRTSSIQSPGCTQYPAPPILLTPTEMTRNITPNTHDISTNTAHNITRSITKIIPKNNTHNIPKIIPTPQISPHQHPHINIIYHQLHQTSLLAPNHPPHIGPATLCHEVSAM</sequence>
<evidence type="ECO:0000313" key="2">
    <source>
        <dbReference type="EMBL" id="OBA21593.1"/>
    </source>
</evidence>
<proteinExistence type="predicted"/>
<gene>
    <name evidence="2" type="ORF">METBIDRAFT_188454</name>
</gene>
<evidence type="ECO:0000256" key="1">
    <source>
        <dbReference type="SAM" id="MobiDB-lite"/>
    </source>
</evidence>
<accession>A0A1A0HCF7</accession>
<feature type="compositionally biased region" description="Polar residues" evidence="1">
    <location>
        <begin position="1"/>
        <end position="15"/>
    </location>
</feature>
<reference evidence="2 3" key="1">
    <citation type="submission" date="2016-05" db="EMBL/GenBank/DDBJ databases">
        <title>Comparative genomics of biotechnologically important yeasts.</title>
        <authorList>
            <consortium name="DOE Joint Genome Institute"/>
            <person name="Riley R."/>
            <person name="Haridas S."/>
            <person name="Wolfe K.H."/>
            <person name="Lopes M.R."/>
            <person name="Hittinger C.T."/>
            <person name="Goker M."/>
            <person name="Salamov A."/>
            <person name="Wisecaver J."/>
            <person name="Long T.M."/>
            <person name="Aerts A.L."/>
            <person name="Barry K."/>
            <person name="Choi C."/>
            <person name="Clum A."/>
            <person name="Coughlan A.Y."/>
            <person name="Deshpande S."/>
            <person name="Douglass A.P."/>
            <person name="Hanson S.J."/>
            <person name="Klenk H.-P."/>
            <person name="LaButti K."/>
            <person name="Lapidus A."/>
            <person name="Lindquist E."/>
            <person name="Lipzen A."/>
            <person name="Meier-kolthoff J.P."/>
            <person name="Ohm R.A."/>
            <person name="Otillar R.P."/>
            <person name="Pangilinan J."/>
            <person name="Peng Y."/>
            <person name="Rokas A."/>
            <person name="Rosa C.A."/>
            <person name="Scheuner C."/>
            <person name="Sibirny A.A."/>
            <person name="Slot J.C."/>
            <person name="Stielow J.B."/>
            <person name="Sun H."/>
            <person name="Kurtzman C.P."/>
            <person name="Blackwell M."/>
            <person name="Grigoriev I.V."/>
            <person name="Jeffries T.W."/>
        </authorList>
    </citation>
    <scope>NUCLEOTIDE SEQUENCE [LARGE SCALE GENOMIC DNA]</scope>
    <source>
        <strain evidence="2 3">NRRL YB-4993</strain>
    </source>
</reference>
<comment type="caution">
    <text evidence="2">The sequence shown here is derived from an EMBL/GenBank/DDBJ whole genome shotgun (WGS) entry which is preliminary data.</text>
</comment>
<feature type="region of interest" description="Disordered" evidence="1">
    <location>
        <begin position="1"/>
        <end position="23"/>
    </location>
</feature>
<dbReference type="EMBL" id="LXTC01000003">
    <property type="protein sequence ID" value="OBA21593.1"/>
    <property type="molecule type" value="Genomic_DNA"/>
</dbReference>
<dbReference type="GeneID" id="30027793"/>
<keyword evidence="3" id="KW-1185">Reference proteome</keyword>
<evidence type="ECO:0000313" key="3">
    <source>
        <dbReference type="Proteomes" id="UP000092555"/>
    </source>
</evidence>
<organism evidence="2 3">
    <name type="scientific">Metschnikowia bicuspidata var. bicuspidata NRRL YB-4993</name>
    <dbReference type="NCBI Taxonomy" id="869754"/>
    <lineage>
        <taxon>Eukaryota</taxon>
        <taxon>Fungi</taxon>
        <taxon>Dikarya</taxon>
        <taxon>Ascomycota</taxon>
        <taxon>Saccharomycotina</taxon>
        <taxon>Pichiomycetes</taxon>
        <taxon>Metschnikowiaceae</taxon>
        <taxon>Metschnikowia</taxon>
    </lineage>
</organism>
<name>A0A1A0HCF7_9ASCO</name>